<feature type="coiled-coil region" evidence="6">
    <location>
        <begin position="289"/>
        <end position="337"/>
    </location>
</feature>
<dbReference type="CDD" id="cd01948">
    <property type="entry name" value="EAL"/>
    <property type="match status" value="1"/>
</dbReference>
<dbReference type="PANTHER" id="PTHR44757:SF2">
    <property type="entry name" value="BIOFILM ARCHITECTURE MAINTENANCE PROTEIN MBAA"/>
    <property type="match status" value="1"/>
</dbReference>
<proteinExistence type="predicted"/>
<dbReference type="NCBIfam" id="TIGR00229">
    <property type="entry name" value="sensory_box"/>
    <property type="match status" value="2"/>
</dbReference>
<dbReference type="RefSeq" id="WP_326505317.1">
    <property type="nucleotide sequence ID" value="NZ_JAWIIV010000003.1"/>
</dbReference>
<comment type="caution">
    <text evidence="12">The sequence shown here is derived from an EMBL/GenBank/DDBJ whole genome shotgun (WGS) entry which is preliminary data.</text>
</comment>
<dbReference type="InterPro" id="IPR000014">
    <property type="entry name" value="PAS"/>
</dbReference>
<dbReference type="SMART" id="SM00052">
    <property type="entry name" value="EAL"/>
    <property type="match status" value="1"/>
</dbReference>
<keyword evidence="3 7" id="KW-0812">Transmembrane</keyword>
<feature type="transmembrane region" description="Helical" evidence="7">
    <location>
        <begin position="113"/>
        <end position="135"/>
    </location>
</feature>
<evidence type="ECO:0000259" key="10">
    <source>
        <dbReference type="PROSITE" id="PS50883"/>
    </source>
</evidence>
<dbReference type="SMART" id="SM00086">
    <property type="entry name" value="PAC"/>
    <property type="match status" value="2"/>
</dbReference>
<feature type="domain" description="PAC" evidence="9">
    <location>
        <begin position="402"/>
        <end position="454"/>
    </location>
</feature>
<dbReference type="PROSITE" id="PS50112">
    <property type="entry name" value="PAS"/>
    <property type="match status" value="1"/>
</dbReference>
<evidence type="ECO:0000256" key="7">
    <source>
        <dbReference type="SAM" id="Phobius"/>
    </source>
</evidence>
<dbReference type="SMART" id="SM00267">
    <property type="entry name" value="GGDEF"/>
    <property type="match status" value="1"/>
</dbReference>
<dbReference type="InterPro" id="IPR029787">
    <property type="entry name" value="Nucleotide_cyclase"/>
</dbReference>
<feature type="transmembrane region" description="Helical" evidence="7">
    <location>
        <begin position="183"/>
        <end position="205"/>
    </location>
</feature>
<feature type="transmembrane region" description="Helical" evidence="7">
    <location>
        <begin position="264"/>
        <end position="283"/>
    </location>
</feature>
<keyword evidence="6" id="KW-0175">Coiled coil</keyword>
<dbReference type="NCBIfam" id="TIGR00254">
    <property type="entry name" value="GGDEF"/>
    <property type="match status" value="1"/>
</dbReference>
<evidence type="ECO:0000256" key="1">
    <source>
        <dbReference type="ARBA" id="ARBA00004651"/>
    </source>
</evidence>
<dbReference type="InterPro" id="IPR000700">
    <property type="entry name" value="PAS-assoc_C"/>
</dbReference>
<dbReference type="InterPro" id="IPR000160">
    <property type="entry name" value="GGDEF_dom"/>
</dbReference>
<dbReference type="PANTHER" id="PTHR44757">
    <property type="entry name" value="DIGUANYLATE CYCLASE DGCP"/>
    <property type="match status" value="1"/>
</dbReference>
<dbReference type="InterPro" id="IPR035965">
    <property type="entry name" value="PAS-like_dom_sf"/>
</dbReference>
<feature type="domain" description="EAL" evidence="10">
    <location>
        <begin position="752"/>
        <end position="1006"/>
    </location>
</feature>
<feature type="transmembrane region" description="Helical" evidence="7">
    <location>
        <begin position="72"/>
        <end position="93"/>
    </location>
</feature>
<dbReference type="Gene3D" id="3.30.450.20">
    <property type="entry name" value="PAS domain"/>
    <property type="match status" value="2"/>
</dbReference>
<dbReference type="Gene3D" id="3.30.70.270">
    <property type="match status" value="1"/>
</dbReference>
<feature type="transmembrane region" description="Helical" evidence="7">
    <location>
        <begin position="147"/>
        <end position="171"/>
    </location>
</feature>
<sequence>MPCLSAFVAFTLLYYLSCLLSFSFGMLPGMVSPLWPPAALAVCAILRLGYRIAPGVLIGAILSTVLSSGIPLISSLAIGIGATLEACTVVYLIDRFYPSRRGFIHQGPIFRFVGIAVLCSVIGATFGTAAMSIAYPEQSGAPDQAALTWLTWLMGNATGMIVGVPLLMSLNFARGQSWPRLKLLEAGLFLALLLTATQIAFAGLLPFKPIVYLPIPFLLWAAFRFNFASVNWTTAIICAAAAWHTADGLSPFVNPDVATSLMLLMVYICVIGTTGLALSSLVYRHAAVEKALRAERDSLEQRVRERTDALMEDIEARKHVERELAQSESELSEAQSLAQIGSWNWNLETNEFTWSDELYRLYKVSKNLFPSTLDNVRQLIHPDDREAMGRAIAACRDTGQPFYLEYRIIPPGGSVRNVAGRGQLQKDENGRAVKMFGTVQDITHIKEAEVSLREAEERYRTVVELSPDAILAQQDGRFVLANQAAVCLFGASHASQIIGRSLYEFLLPQFHDAVRQRIEHVQEGEAVGPAELGIRRLDGVAVDLELNSSVFMYRGRPASLFIARDITERKRTAQQMAYLAHYDSLTGLPNRILLYQRLEHALSIAERPGRSVEVLFLDLDRFKLINDTLGHAAGDLVLKEAARRLENILRESDTVARLGGDEFVVLVENVDEPHRGNVIAEKILSAFRPPLVIGNETLVMSTSIGISSYPSDGTDVETLLKHADTAMYQAKQVGRNNYRYYSPEMNRHAEERIAMETALSRAIENNELFILYQPKMDVMSNRISGMEALLRWNHPVFGAVPPQRFIRLAEEVGLIHSIGYWAIRNACRQNREWQRINPARMKVAVNLSARQLGDDKLIDNITNILAETMLEARYLELEIAESAVMADPDKAIAVLNALRDIGVSVAIDDFGAGYSSLAYLKQFPIRAVKIDQSFVQGVPFSRSDAAITKAIINLAHSLECSVIAEGAETQQQFDFLRDNDCDSVQGFFFSEPVSAEHFTDLLRVQANLHIH</sequence>
<dbReference type="SUPFAM" id="SSF141868">
    <property type="entry name" value="EAL domain-like"/>
    <property type="match status" value="1"/>
</dbReference>
<keyword evidence="2" id="KW-1003">Cell membrane</keyword>
<organism evidence="12 13">
    <name type="scientific">Noviherbaspirillum album</name>
    <dbReference type="NCBI Taxonomy" id="3080276"/>
    <lineage>
        <taxon>Bacteria</taxon>
        <taxon>Pseudomonadati</taxon>
        <taxon>Pseudomonadota</taxon>
        <taxon>Betaproteobacteria</taxon>
        <taxon>Burkholderiales</taxon>
        <taxon>Oxalobacteraceae</taxon>
        <taxon>Noviherbaspirillum</taxon>
    </lineage>
</organism>
<evidence type="ECO:0000259" key="8">
    <source>
        <dbReference type="PROSITE" id="PS50112"/>
    </source>
</evidence>
<evidence type="ECO:0000256" key="5">
    <source>
        <dbReference type="ARBA" id="ARBA00023136"/>
    </source>
</evidence>
<dbReference type="Pfam" id="PF05231">
    <property type="entry name" value="MASE1"/>
    <property type="match status" value="1"/>
</dbReference>
<feature type="domain" description="GGDEF" evidence="11">
    <location>
        <begin position="610"/>
        <end position="743"/>
    </location>
</feature>
<keyword evidence="4 7" id="KW-1133">Transmembrane helix</keyword>
<dbReference type="PROSITE" id="PS50883">
    <property type="entry name" value="EAL"/>
    <property type="match status" value="1"/>
</dbReference>
<dbReference type="Pfam" id="PF00990">
    <property type="entry name" value="GGDEF"/>
    <property type="match status" value="1"/>
</dbReference>
<comment type="subcellular location">
    <subcellularLocation>
        <location evidence="1">Cell membrane</location>
        <topology evidence="1">Multi-pass membrane protein</topology>
    </subcellularLocation>
</comment>
<feature type="domain" description="PAS" evidence="8">
    <location>
        <begin position="455"/>
        <end position="525"/>
    </location>
</feature>
<dbReference type="SUPFAM" id="SSF55073">
    <property type="entry name" value="Nucleotide cyclase"/>
    <property type="match status" value="1"/>
</dbReference>
<feature type="transmembrane region" description="Helical" evidence="7">
    <location>
        <begin position="217"/>
        <end position="243"/>
    </location>
</feature>
<evidence type="ECO:0000256" key="3">
    <source>
        <dbReference type="ARBA" id="ARBA00022692"/>
    </source>
</evidence>
<reference evidence="12 13" key="1">
    <citation type="submission" date="2023-10" db="EMBL/GenBank/DDBJ databases">
        <title>Noviherbaspirillum sp. CPCC 100848 genome assembly.</title>
        <authorList>
            <person name="Li X.Y."/>
            <person name="Fang X.M."/>
        </authorList>
    </citation>
    <scope>NUCLEOTIDE SEQUENCE [LARGE SCALE GENOMIC DNA]</scope>
    <source>
        <strain evidence="12 13">CPCC 100848</strain>
    </source>
</reference>
<dbReference type="Pfam" id="PF00989">
    <property type="entry name" value="PAS"/>
    <property type="match status" value="1"/>
</dbReference>
<evidence type="ECO:0000313" key="12">
    <source>
        <dbReference type="EMBL" id="MEC4718585.1"/>
    </source>
</evidence>
<dbReference type="InterPro" id="IPR001610">
    <property type="entry name" value="PAC"/>
</dbReference>
<dbReference type="InterPro" id="IPR035919">
    <property type="entry name" value="EAL_sf"/>
</dbReference>
<evidence type="ECO:0000256" key="6">
    <source>
        <dbReference type="SAM" id="Coils"/>
    </source>
</evidence>
<keyword evidence="5 7" id="KW-0472">Membrane</keyword>
<dbReference type="CDD" id="cd00130">
    <property type="entry name" value="PAS"/>
    <property type="match status" value="2"/>
</dbReference>
<dbReference type="PROSITE" id="PS50887">
    <property type="entry name" value="GGDEF"/>
    <property type="match status" value="1"/>
</dbReference>
<keyword evidence="13" id="KW-1185">Reference proteome</keyword>
<dbReference type="InterPro" id="IPR043128">
    <property type="entry name" value="Rev_trsase/Diguanyl_cyclase"/>
</dbReference>
<dbReference type="InterPro" id="IPR007895">
    <property type="entry name" value="MASE1"/>
</dbReference>
<evidence type="ECO:0000259" key="9">
    <source>
        <dbReference type="PROSITE" id="PS50113"/>
    </source>
</evidence>
<dbReference type="Proteomes" id="UP001352263">
    <property type="component" value="Unassembled WGS sequence"/>
</dbReference>
<name>A0ABU6J5F9_9BURK</name>
<dbReference type="InterPro" id="IPR052155">
    <property type="entry name" value="Biofilm_reg_signaling"/>
</dbReference>
<dbReference type="CDD" id="cd01949">
    <property type="entry name" value="GGDEF"/>
    <property type="match status" value="1"/>
</dbReference>
<dbReference type="Gene3D" id="3.20.20.450">
    <property type="entry name" value="EAL domain"/>
    <property type="match status" value="1"/>
</dbReference>
<evidence type="ECO:0000256" key="2">
    <source>
        <dbReference type="ARBA" id="ARBA00022475"/>
    </source>
</evidence>
<protein>
    <submittedName>
        <fullName evidence="12">EAL domain-containing protein</fullName>
    </submittedName>
</protein>
<evidence type="ECO:0000313" key="13">
    <source>
        <dbReference type="Proteomes" id="UP001352263"/>
    </source>
</evidence>
<dbReference type="Gene3D" id="2.10.70.100">
    <property type="match status" value="1"/>
</dbReference>
<accession>A0ABU6J5F9</accession>
<dbReference type="Pfam" id="PF08447">
    <property type="entry name" value="PAS_3"/>
    <property type="match status" value="1"/>
</dbReference>
<evidence type="ECO:0000259" key="11">
    <source>
        <dbReference type="PROSITE" id="PS50887"/>
    </source>
</evidence>
<dbReference type="InterPro" id="IPR001633">
    <property type="entry name" value="EAL_dom"/>
</dbReference>
<dbReference type="SMART" id="SM00091">
    <property type="entry name" value="PAS"/>
    <property type="match status" value="2"/>
</dbReference>
<dbReference type="InterPro" id="IPR013655">
    <property type="entry name" value="PAS_fold_3"/>
</dbReference>
<dbReference type="Pfam" id="PF00563">
    <property type="entry name" value="EAL"/>
    <property type="match status" value="1"/>
</dbReference>
<evidence type="ECO:0000256" key="4">
    <source>
        <dbReference type="ARBA" id="ARBA00022989"/>
    </source>
</evidence>
<dbReference type="PROSITE" id="PS50113">
    <property type="entry name" value="PAC"/>
    <property type="match status" value="1"/>
</dbReference>
<dbReference type="InterPro" id="IPR013767">
    <property type="entry name" value="PAS_fold"/>
</dbReference>
<dbReference type="SUPFAM" id="SSF55785">
    <property type="entry name" value="PYP-like sensor domain (PAS domain)"/>
    <property type="match status" value="2"/>
</dbReference>
<dbReference type="EMBL" id="JAWIIV010000003">
    <property type="protein sequence ID" value="MEC4718585.1"/>
    <property type="molecule type" value="Genomic_DNA"/>
</dbReference>
<gene>
    <name evidence="12" type="ORF">RY831_05460</name>
</gene>
<feature type="transmembrane region" description="Helical" evidence="7">
    <location>
        <begin position="6"/>
        <end position="27"/>
    </location>
</feature>